<dbReference type="InterPro" id="IPR013123">
    <property type="entry name" value="SpoU_subst-bd"/>
</dbReference>
<evidence type="ECO:0000259" key="11">
    <source>
        <dbReference type="SMART" id="SM00967"/>
    </source>
</evidence>
<dbReference type="InterPro" id="IPR029028">
    <property type="entry name" value="Alpha/beta_knot_MTases"/>
</dbReference>
<keyword evidence="7" id="KW-0809">Transit peptide</keyword>
<dbReference type="CDD" id="cd18105">
    <property type="entry name" value="SpoU-like_MRM1"/>
    <property type="match status" value="1"/>
</dbReference>
<accession>A0AAN9R4A2</accession>
<keyword evidence="13" id="KW-1185">Reference proteome</keyword>
<dbReference type="SUPFAM" id="SSF55315">
    <property type="entry name" value="L30e-like"/>
    <property type="match status" value="1"/>
</dbReference>
<organism evidence="12 13">
    <name type="scientific">Canavalia gladiata</name>
    <name type="common">Sword bean</name>
    <name type="synonym">Dolichos gladiatus</name>
    <dbReference type="NCBI Taxonomy" id="3824"/>
    <lineage>
        <taxon>Eukaryota</taxon>
        <taxon>Viridiplantae</taxon>
        <taxon>Streptophyta</taxon>
        <taxon>Embryophyta</taxon>
        <taxon>Tracheophyta</taxon>
        <taxon>Spermatophyta</taxon>
        <taxon>Magnoliopsida</taxon>
        <taxon>eudicotyledons</taxon>
        <taxon>Gunneridae</taxon>
        <taxon>Pentapetalae</taxon>
        <taxon>rosids</taxon>
        <taxon>fabids</taxon>
        <taxon>Fabales</taxon>
        <taxon>Fabaceae</taxon>
        <taxon>Papilionoideae</taxon>
        <taxon>50 kb inversion clade</taxon>
        <taxon>NPAAA clade</taxon>
        <taxon>indigoferoid/millettioid clade</taxon>
        <taxon>Phaseoleae</taxon>
        <taxon>Canavalia</taxon>
    </lineage>
</organism>
<dbReference type="PANTHER" id="PTHR46103">
    <property type="entry name" value="RRNA METHYLTRANSFERASE 1, MITOCHONDRIAL"/>
    <property type="match status" value="1"/>
</dbReference>
<evidence type="ECO:0000256" key="7">
    <source>
        <dbReference type="ARBA" id="ARBA00022946"/>
    </source>
</evidence>
<evidence type="ECO:0000256" key="6">
    <source>
        <dbReference type="ARBA" id="ARBA00022691"/>
    </source>
</evidence>
<dbReference type="Pfam" id="PF00588">
    <property type="entry name" value="SpoU_methylase"/>
    <property type="match status" value="1"/>
</dbReference>
<evidence type="ECO:0000256" key="4">
    <source>
        <dbReference type="ARBA" id="ARBA00022603"/>
    </source>
</evidence>
<evidence type="ECO:0000256" key="5">
    <source>
        <dbReference type="ARBA" id="ARBA00022679"/>
    </source>
</evidence>
<dbReference type="InterPro" id="IPR004441">
    <property type="entry name" value="rRNA_MeTrfase_TrmH"/>
</dbReference>
<dbReference type="PANTHER" id="PTHR46103:SF1">
    <property type="entry name" value="RRNA METHYLTRANSFERASE 1, MITOCHONDRIAL"/>
    <property type="match status" value="1"/>
</dbReference>
<dbReference type="AlphaFoldDB" id="A0AAN9R4A2"/>
<dbReference type="SUPFAM" id="SSF75217">
    <property type="entry name" value="alpha/beta knot"/>
    <property type="match status" value="1"/>
</dbReference>
<dbReference type="GO" id="GO:0009507">
    <property type="term" value="C:chloroplast"/>
    <property type="evidence" value="ECO:0007669"/>
    <property type="project" value="TreeGrafter"/>
</dbReference>
<proteinExistence type="inferred from homology"/>
<dbReference type="GO" id="GO:0005739">
    <property type="term" value="C:mitochondrion"/>
    <property type="evidence" value="ECO:0007669"/>
    <property type="project" value="UniProtKB-SubCell"/>
</dbReference>
<evidence type="ECO:0000256" key="3">
    <source>
        <dbReference type="ARBA" id="ARBA00022552"/>
    </source>
</evidence>
<sequence length="534" mass="58904">MYTNISKAQAFPLATTICSQPRCFNSPLILKFQSLPFVFHQKPVLKNRSFEILEMGKLSNPYGLMLRITRRYCSARIAEKQLPWLVANEIKESKVAEKAKRSRISNSIQEGSAKKSSWEQSIERLENATFSMKSGVSASADKGKKNGLAEKVREHGSDYDSRYGKLDDDNDEEGVDDEMEEAVDDPRWDNIKNRFKGMVGAKVGYERPEFRRWNKQESWGRKTWKEATESTVPKLAGEGIYGVGPVLAALSAGRREFYALYVQEGLGLSSNNRKKKDKKGFEKVLKIAEKLGLNIKEASKHDLNMVVDNRPHQGLVLDASPLEMVKVKELDPVSIDEGKGSLWVALDEVTDPQNLGAIIRSAYFFGASGVVLCAKNSAPLSGVVSKASAGSLELMELRYCKNMMQFLVSSAENGWRVLGGSVSSKAISLNEIVPGPPTILVLGSEGTGLRPLVERSCTQLVRIHGNIPFDVSTSELDGESSGLNCESSGKEFMSFLAVESLNVSVAAGVLLHHLIGKKLVDSLQEEYKQIDVSE</sequence>
<comment type="similarity">
    <text evidence="2">Belongs to the class IV-like SAM-binding methyltransferase superfamily. RNA methyltransferase TrmH family.</text>
</comment>
<reference evidence="12 13" key="1">
    <citation type="submission" date="2024-01" db="EMBL/GenBank/DDBJ databases">
        <title>The genomes of 5 underutilized Papilionoideae crops provide insights into root nodulation and disease resistanc.</title>
        <authorList>
            <person name="Jiang F."/>
        </authorList>
    </citation>
    <scope>NUCLEOTIDE SEQUENCE [LARGE SCALE GENOMIC DNA]</scope>
    <source>
        <strain evidence="12">LVBAO_FW01</strain>
        <tissue evidence="12">Leaves</tissue>
    </source>
</reference>
<evidence type="ECO:0000313" key="13">
    <source>
        <dbReference type="Proteomes" id="UP001367508"/>
    </source>
</evidence>
<feature type="compositionally biased region" description="Basic and acidic residues" evidence="10">
    <location>
        <begin position="141"/>
        <end position="167"/>
    </location>
</feature>
<evidence type="ECO:0000256" key="10">
    <source>
        <dbReference type="SAM" id="MobiDB-lite"/>
    </source>
</evidence>
<evidence type="ECO:0000256" key="1">
    <source>
        <dbReference type="ARBA" id="ARBA00004173"/>
    </source>
</evidence>
<dbReference type="GO" id="GO:0016435">
    <property type="term" value="F:rRNA (guanine) methyltransferase activity"/>
    <property type="evidence" value="ECO:0007669"/>
    <property type="project" value="TreeGrafter"/>
</dbReference>
<dbReference type="GO" id="GO:0003723">
    <property type="term" value="F:RNA binding"/>
    <property type="evidence" value="ECO:0007669"/>
    <property type="project" value="InterPro"/>
</dbReference>
<name>A0AAN9R4A2_CANGL</name>
<evidence type="ECO:0000256" key="8">
    <source>
        <dbReference type="ARBA" id="ARBA00023128"/>
    </source>
</evidence>
<dbReference type="InterPro" id="IPR001537">
    <property type="entry name" value="SpoU_MeTrfase"/>
</dbReference>
<feature type="domain" description="RNA 2-O ribose methyltransferase substrate binding" evidence="11">
    <location>
        <begin position="239"/>
        <end position="325"/>
    </location>
</feature>
<dbReference type="Gene3D" id="3.30.1330.30">
    <property type="match status" value="1"/>
</dbReference>
<dbReference type="InterPro" id="IPR029026">
    <property type="entry name" value="tRNA_m1G_MTases_N"/>
</dbReference>
<dbReference type="NCBIfam" id="TIGR00186">
    <property type="entry name" value="rRNA_methyl_3"/>
    <property type="match status" value="1"/>
</dbReference>
<keyword evidence="6" id="KW-0949">S-adenosyl-L-methionine</keyword>
<keyword evidence="8" id="KW-0496">Mitochondrion</keyword>
<dbReference type="FunFam" id="3.40.1280.10:FF:000032">
    <property type="entry name" value="rRNA methyltransferase 1, mitochondrial"/>
    <property type="match status" value="1"/>
</dbReference>
<comment type="caution">
    <text evidence="12">The sequence shown here is derived from an EMBL/GenBank/DDBJ whole genome shotgun (WGS) entry which is preliminary data.</text>
</comment>
<keyword evidence="5" id="KW-0808">Transferase</keyword>
<evidence type="ECO:0000313" key="12">
    <source>
        <dbReference type="EMBL" id="KAK7358386.1"/>
    </source>
</evidence>
<dbReference type="InterPro" id="IPR029064">
    <property type="entry name" value="Ribosomal_eL30-like_sf"/>
</dbReference>
<dbReference type="Pfam" id="PF08032">
    <property type="entry name" value="SpoU_sub_bind"/>
    <property type="match status" value="1"/>
</dbReference>
<dbReference type="InterPro" id="IPR047182">
    <property type="entry name" value="MRM1"/>
</dbReference>
<gene>
    <name evidence="12" type="ORF">VNO77_00313</name>
</gene>
<keyword evidence="4" id="KW-0489">Methyltransferase</keyword>
<protein>
    <recommendedName>
        <fullName evidence="9">rRNA methyltransferase 1, mitochondrial</fullName>
    </recommendedName>
</protein>
<dbReference type="Proteomes" id="UP001367508">
    <property type="component" value="Unassembled WGS sequence"/>
</dbReference>
<feature type="region of interest" description="Disordered" evidence="10">
    <location>
        <begin position="133"/>
        <end position="174"/>
    </location>
</feature>
<dbReference type="SMART" id="SM00967">
    <property type="entry name" value="SpoU_sub_bind"/>
    <property type="match status" value="1"/>
</dbReference>
<evidence type="ECO:0000256" key="2">
    <source>
        <dbReference type="ARBA" id="ARBA00007228"/>
    </source>
</evidence>
<dbReference type="InterPro" id="IPR047261">
    <property type="entry name" value="MRM1_MeTrfase_dom"/>
</dbReference>
<evidence type="ECO:0000256" key="9">
    <source>
        <dbReference type="ARBA" id="ARBA00034881"/>
    </source>
</evidence>
<dbReference type="Gene3D" id="3.40.1280.10">
    <property type="match status" value="1"/>
</dbReference>
<dbReference type="EMBL" id="JAYMYQ010000001">
    <property type="protein sequence ID" value="KAK7358386.1"/>
    <property type="molecule type" value="Genomic_DNA"/>
</dbReference>
<keyword evidence="3" id="KW-0698">rRNA processing</keyword>
<comment type="subcellular location">
    <subcellularLocation>
        <location evidence="1">Mitochondrion</location>
    </subcellularLocation>
</comment>